<protein>
    <recommendedName>
        <fullName evidence="5 11">Dihydroorotate dehydrogenase (fumarate)</fullName>
        <ecNumber evidence="11">1.3.98.1</ecNumber>
    </recommendedName>
    <alternativeName>
        <fullName evidence="11">Dihydroorotate oxidase</fullName>
    </alternativeName>
</protein>
<sequence>MPPPQLFINPPLLNSATPWATDLKDLMGIALSPSTGAITTRTSLINGFNHQHHQHQYLFFNPASMDPDKGTSSDQTPPKDPDVEARGNLGFDDDTSEKTRKSYSTGSLNTLGYSPIPLDGYLDMLNEIARRLPNLKKTFIVSVTGSPEDIQESYRRIEHASRDVPFPLAMEVNLSCPNIPGAPPPAYDGAALERYLALLPQRPTLPIGIKTPPYTHHGQFVTVIQTLQKAASSISFITATNTLGSCLILQQDGSSQLPGTGIGGMGGPSLHPLALGNVDTLRRMLDQVPELSHVQIIGVGGVRDGDGWRRMRTVGAYAVAVGTGLGKQGPGVFERIERDLQGNGDVTESKL</sequence>
<dbReference type="InterPro" id="IPR013785">
    <property type="entry name" value="Aldolase_TIM"/>
</dbReference>
<evidence type="ECO:0000256" key="6">
    <source>
        <dbReference type="ARBA" id="ARBA00022490"/>
    </source>
</evidence>
<evidence type="ECO:0000256" key="7">
    <source>
        <dbReference type="ARBA" id="ARBA00022630"/>
    </source>
</evidence>
<dbReference type="GeneID" id="41999699"/>
<keyword evidence="7 11" id="KW-0285">Flavoprotein</keyword>
<keyword evidence="6 11" id="KW-0963">Cytoplasm</keyword>
<evidence type="ECO:0000256" key="12">
    <source>
        <dbReference type="SAM" id="MobiDB-lite"/>
    </source>
</evidence>
<name>A0A366QU74_9HYPO</name>
<proteinExistence type="inferred from homology"/>
<dbReference type="OrthoDB" id="14784at2759"/>
<comment type="function">
    <text evidence="11">Catalyzes the conversion of dihydroorotate to orotate with fumarate as the electron acceptor.</text>
</comment>
<dbReference type="Gene3D" id="3.20.20.70">
    <property type="entry name" value="Aldolase class I"/>
    <property type="match status" value="1"/>
</dbReference>
<evidence type="ECO:0000256" key="1">
    <source>
        <dbReference type="ARBA" id="ARBA00001917"/>
    </source>
</evidence>
<dbReference type="EMBL" id="QKXC01000284">
    <property type="protein sequence ID" value="RBR08469.1"/>
    <property type="molecule type" value="Genomic_DNA"/>
</dbReference>
<dbReference type="InterPro" id="IPR005720">
    <property type="entry name" value="Dihydroorotate_DH_cat"/>
</dbReference>
<comment type="subunit">
    <text evidence="11">Homodimer.</text>
</comment>
<dbReference type="AlphaFoldDB" id="A0A366QU74"/>
<comment type="catalytic activity">
    <reaction evidence="11">
        <text>(S)-dihydroorotate + fumarate = orotate + succinate</text>
        <dbReference type="Rhea" id="RHEA:30059"/>
        <dbReference type="ChEBI" id="CHEBI:29806"/>
        <dbReference type="ChEBI" id="CHEBI:30031"/>
        <dbReference type="ChEBI" id="CHEBI:30839"/>
        <dbReference type="ChEBI" id="CHEBI:30864"/>
        <dbReference type="EC" id="1.3.98.1"/>
    </reaction>
</comment>
<feature type="domain" description="Dihydroorotate dehydrogenase catalytic" evidence="13">
    <location>
        <begin position="104"/>
        <end position="341"/>
    </location>
</feature>
<evidence type="ECO:0000256" key="8">
    <source>
        <dbReference type="ARBA" id="ARBA00022643"/>
    </source>
</evidence>
<dbReference type="Pfam" id="PF01180">
    <property type="entry name" value="DHO_dh"/>
    <property type="match status" value="1"/>
</dbReference>
<dbReference type="InterPro" id="IPR050074">
    <property type="entry name" value="DHO_dehydrogenase"/>
</dbReference>
<keyword evidence="15" id="KW-1185">Reference proteome</keyword>
<dbReference type="InterPro" id="IPR033886">
    <property type="entry name" value="DHOD_1A"/>
</dbReference>
<feature type="region of interest" description="Disordered" evidence="12">
    <location>
        <begin position="61"/>
        <end position="106"/>
    </location>
</feature>
<evidence type="ECO:0000313" key="14">
    <source>
        <dbReference type="EMBL" id="RBR08469.1"/>
    </source>
</evidence>
<evidence type="ECO:0000256" key="10">
    <source>
        <dbReference type="ARBA" id="ARBA00023002"/>
    </source>
</evidence>
<dbReference type="PANTHER" id="PTHR48109">
    <property type="entry name" value="DIHYDROOROTATE DEHYDROGENASE (QUINONE), MITOCHONDRIAL-RELATED"/>
    <property type="match status" value="1"/>
</dbReference>
<dbReference type="GO" id="GO:0005737">
    <property type="term" value="C:cytoplasm"/>
    <property type="evidence" value="ECO:0007669"/>
    <property type="project" value="UniProtKB-SubCell"/>
</dbReference>
<dbReference type="UniPathway" id="UPA00070"/>
<comment type="caution">
    <text evidence="14">The sequence shown here is derived from an EMBL/GenBank/DDBJ whole genome shotgun (WGS) entry which is preliminary data.</text>
</comment>
<evidence type="ECO:0000256" key="9">
    <source>
        <dbReference type="ARBA" id="ARBA00022975"/>
    </source>
</evidence>
<gene>
    <name evidence="14" type="ORF">FIESC28_10269</name>
</gene>
<keyword evidence="9 11" id="KW-0665">Pyrimidine biosynthesis</keyword>
<comment type="cofactor">
    <cofactor evidence="1 11">
        <name>FMN</name>
        <dbReference type="ChEBI" id="CHEBI:58210"/>
    </cofactor>
</comment>
<dbReference type="GO" id="GO:0006207">
    <property type="term" value="P:'de novo' pyrimidine nucleobase biosynthetic process"/>
    <property type="evidence" value="ECO:0007669"/>
    <property type="project" value="TreeGrafter"/>
</dbReference>
<reference evidence="14 15" key="1">
    <citation type="submission" date="2018-06" db="EMBL/GenBank/DDBJ databases">
        <title>Fusarium incarnatum-equiseti species complex species 28.</title>
        <authorList>
            <person name="Gardiner D.M."/>
        </authorList>
    </citation>
    <scope>NUCLEOTIDE SEQUENCE [LARGE SCALE GENOMIC DNA]</scope>
    <source>
        <strain evidence="14 15">FIESC_28</strain>
    </source>
</reference>
<dbReference type="SUPFAM" id="SSF51395">
    <property type="entry name" value="FMN-linked oxidoreductases"/>
    <property type="match status" value="1"/>
</dbReference>
<organism evidence="14 15">
    <name type="scientific">Fusarium coffeatum</name>
    <dbReference type="NCBI Taxonomy" id="231269"/>
    <lineage>
        <taxon>Eukaryota</taxon>
        <taxon>Fungi</taxon>
        <taxon>Dikarya</taxon>
        <taxon>Ascomycota</taxon>
        <taxon>Pezizomycotina</taxon>
        <taxon>Sordariomycetes</taxon>
        <taxon>Hypocreomycetidae</taxon>
        <taxon>Hypocreales</taxon>
        <taxon>Nectriaceae</taxon>
        <taxon>Fusarium</taxon>
        <taxon>Fusarium incarnatum-equiseti species complex</taxon>
    </lineage>
</organism>
<dbReference type="CDD" id="cd04741">
    <property type="entry name" value="DHOD_1A_like"/>
    <property type="match status" value="1"/>
</dbReference>
<comment type="similarity">
    <text evidence="4 11">Belongs to the dihydroorotate dehydrogenase family. Type 1 subfamily.</text>
</comment>
<evidence type="ECO:0000256" key="4">
    <source>
        <dbReference type="ARBA" id="ARBA00008008"/>
    </source>
</evidence>
<evidence type="ECO:0000256" key="5">
    <source>
        <dbReference type="ARBA" id="ARBA00021374"/>
    </source>
</evidence>
<evidence type="ECO:0000256" key="11">
    <source>
        <dbReference type="RuleBase" id="RU364042"/>
    </source>
</evidence>
<evidence type="ECO:0000256" key="2">
    <source>
        <dbReference type="ARBA" id="ARBA00004496"/>
    </source>
</evidence>
<evidence type="ECO:0000313" key="15">
    <source>
        <dbReference type="Proteomes" id="UP000253153"/>
    </source>
</evidence>
<dbReference type="GO" id="GO:0044205">
    <property type="term" value="P:'de novo' UMP biosynthetic process"/>
    <property type="evidence" value="ECO:0007669"/>
    <property type="project" value="UniProtKB-UniPathway"/>
</dbReference>
<dbReference type="GO" id="GO:1990663">
    <property type="term" value="F:dihydroorotate dehydrogenase (fumarate) activity"/>
    <property type="evidence" value="ECO:0007669"/>
    <property type="project" value="UniProtKB-EC"/>
</dbReference>
<accession>A0A366QU74</accession>
<evidence type="ECO:0000259" key="13">
    <source>
        <dbReference type="Pfam" id="PF01180"/>
    </source>
</evidence>
<dbReference type="EC" id="1.3.98.1" evidence="11"/>
<comment type="subcellular location">
    <subcellularLocation>
        <location evidence="2 11">Cytoplasm</location>
    </subcellularLocation>
</comment>
<dbReference type="Proteomes" id="UP000253153">
    <property type="component" value="Unassembled WGS sequence"/>
</dbReference>
<feature type="compositionally biased region" description="Basic and acidic residues" evidence="12">
    <location>
        <begin position="66"/>
        <end position="85"/>
    </location>
</feature>
<keyword evidence="8 11" id="KW-0288">FMN</keyword>
<dbReference type="RefSeq" id="XP_031011577.1">
    <property type="nucleotide sequence ID" value="XM_031164403.1"/>
</dbReference>
<evidence type="ECO:0000256" key="3">
    <source>
        <dbReference type="ARBA" id="ARBA00004725"/>
    </source>
</evidence>
<comment type="pathway">
    <text evidence="3 11">Pyrimidine metabolism; UMP biosynthesis via de novo pathway.</text>
</comment>
<dbReference type="PANTHER" id="PTHR48109:SF1">
    <property type="entry name" value="DIHYDROOROTATE DEHYDROGENASE (FUMARATE)"/>
    <property type="match status" value="1"/>
</dbReference>
<keyword evidence="10 11" id="KW-0560">Oxidoreductase</keyword>